<name>A0A3E0GY82_9PSEU</name>
<feature type="compositionally biased region" description="Acidic residues" evidence="1">
    <location>
        <begin position="186"/>
        <end position="195"/>
    </location>
</feature>
<reference evidence="2 3" key="1">
    <citation type="submission" date="2018-08" db="EMBL/GenBank/DDBJ databases">
        <title>Genomic Encyclopedia of Archaeal and Bacterial Type Strains, Phase II (KMG-II): from individual species to whole genera.</title>
        <authorList>
            <person name="Goeker M."/>
        </authorList>
    </citation>
    <scope>NUCLEOTIDE SEQUENCE [LARGE SCALE GENOMIC DNA]</scope>
    <source>
        <strain evidence="2 3">DSM 45791</strain>
    </source>
</reference>
<sequence>MTEPISTSPRFAVQRNPAEAADVPPVPPHPAGRPWRFEMIFGGGAWRAYADTAADLVAALIPGYDGLVAPTERAHARLRTACDLQVRLQAALAAGPQIVECTAEQREVLLGNFSQPPVLVWWDAPVPLVLVKTFYAPYRPTPAPEGNVWWLDPSDEWELLVTLAQADVIRLHARDDLMPPMPAPDPDQDGDDGRR</sequence>
<dbReference type="RefSeq" id="WP_116180834.1">
    <property type="nucleotide sequence ID" value="NZ_CP144376.1"/>
</dbReference>
<proteinExistence type="predicted"/>
<dbReference type="EMBL" id="QUNO01000022">
    <property type="protein sequence ID" value="REH31012.1"/>
    <property type="molecule type" value="Genomic_DNA"/>
</dbReference>
<keyword evidence="3" id="KW-1185">Reference proteome</keyword>
<protein>
    <submittedName>
        <fullName evidence="2">Uncharacterized protein</fullName>
    </submittedName>
</protein>
<gene>
    <name evidence="2" type="ORF">BCF44_12235</name>
</gene>
<evidence type="ECO:0000256" key="1">
    <source>
        <dbReference type="SAM" id="MobiDB-lite"/>
    </source>
</evidence>
<evidence type="ECO:0000313" key="2">
    <source>
        <dbReference type="EMBL" id="REH31012.1"/>
    </source>
</evidence>
<organism evidence="2 3">
    <name type="scientific">Kutzneria buriramensis</name>
    <dbReference type="NCBI Taxonomy" id="1045776"/>
    <lineage>
        <taxon>Bacteria</taxon>
        <taxon>Bacillati</taxon>
        <taxon>Actinomycetota</taxon>
        <taxon>Actinomycetes</taxon>
        <taxon>Pseudonocardiales</taxon>
        <taxon>Pseudonocardiaceae</taxon>
        <taxon>Kutzneria</taxon>
    </lineage>
</organism>
<feature type="region of interest" description="Disordered" evidence="1">
    <location>
        <begin position="1"/>
        <end position="29"/>
    </location>
</feature>
<accession>A0A3E0GY82</accession>
<feature type="region of interest" description="Disordered" evidence="1">
    <location>
        <begin position="175"/>
        <end position="195"/>
    </location>
</feature>
<dbReference type="OrthoDB" id="5122386at2"/>
<dbReference type="AlphaFoldDB" id="A0A3E0GY82"/>
<dbReference type="Proteomes" id="UP000256269">
    <property type="component" value="Unassembled WGS sequence"/>
</dbReference>
<evidence type="ECO:0000313" key="3">
    <source>
        <dbReference type="Proteomes" id="UP000256269"/>
    </source>
</evidence>
<comment type="caution">
    <text evidence="2">The sequence shown here is derived from an EMBL/GenBank/DDBJ whole genome shotgun (WGS) entry which is preliminary data.</text>
</comment>